<dbReference type="VEuPathDB" id="AmoebaDB:EHI_035430"/>
<sequence length="1801" mass="208229">MSSFFPFLTADDFNKSHSLVHELLKHGKFHAASAVMKELYKKNDKSWVISLLINLCNGAVPSTWNATEDIPSVFHLAWLSFLLYKSFKDSSEKSDESLFTLDLVGVEKKIHFGILLVDAIFPITDIPEDRKRYFTSFYAIVNDPSVAHLGQEEVQFLCEGLQKNPVHFGLLCQELVKLVNENDLVTANVLIAYLDTFNSLLSQEDYNTLYQVLRVLINVNERYDKTFDSLFTLFLNNSEFCFNQTPKLNFTSILQSLFLSGSHFFYHFLELYRTQCSSFSKTLFTNPVLTDSTSNLYNDQSIFWKLYYKSTVYNNEHVLLTPYKTALDAIDEVARKHTLAESDSEIIQRHMNILGHYFNRLVPVLILEIAEKYPRNLKIIELLISLSKENTSNDKLNGWNTLSSEKIKVLKFHLILCNKLTEMNVQTIHPMLLLVGKYSLPYIMLHHTGVLEHLDELLQLIEENDAYKSIFSNDYAMLKCIKYVNDLHNSFSNSLGETSTLLRSTFGEVLHSLNEKQQISFVQLVLYEIFQSQPNVESVRTVLSYNSSVISQEFSKQMKFLLHRLNTLSSLPFVEDPLTLFLSDSDTLLSLSLSRHIPIPLDILDPPASQSLITYSQMNTLLQKGLPAKEFIEALLAVPNATKVDQLAMLLEAIHTYPQENSIEFFAECEKFIDENTPKELTDVHQLFKKIYTSGYTLTSYTRLLLSEDPHYTFENINILKEASNRLKQLFDNSGNVEIKAEEKELKEIQTLLFQAPVYDKTIKFVEYLLKLNHHMQEYWELWNCKSTCAIQLIQTISPQQIVDYLFFEKHEIGAAKEMCELFRIDLFGSIVYSILIEKTRKLDSFTQTLLHDMGRDDLAIVFALFSVDPTNFKIPVFDIEIINSLPETLRQFVEMKLTQYRELESAFNPGNGEFNVSFNLYSMEAFKVLLDPSVGGNEKFHDTMANYYLSKADYTNAYSHAVQTKSKDLVEKIVTLQLTELLNKRTATNNLFDEIFAVLIRISNPQKRLIQTVKVLEQGVYSQNQCWKLFNECVSEISLDNFPANLKQMYDKTNLIHQIEMVLEVKEIDINVNTVDLLLQKKKYRLAYDCLSFIQPAPKDKEKQIIVTAIYVILDGDSQEEASEFVSYMSSKRTDILKIIEECVQKNRGQSKLSINDILSKFSGLRDEEFLLAFAKETTQQYYDNFENNLVGGYSQLFNNLKEIYSQAPTLEMGSRICYENCLNVANQLQSEVLSREKSRNMVCLVYQLLQYFEELLTEEECKNETLKNMKTKMDHLKQLVRVYFTLMTTTHFTSGIPFHTLFTNTEIAKSLHSELHDKSVFRKNDALAIGECLGLDNVPVLMTSFYETLQQKQYQQARDVFDQLKEKVDKPLLMEIVENIYMEIGKNTKFGDNASCQMLVNFISNPKSVPNKLNGKSQGLAAPENIKQPDEQWLQIKQQIIDNKNRSKTRGQHFTWDSEAKYYFQFCPCEKHKQWIVNKYIVEGEFEKAFVYALEEPVKLSENAFFQTVYLPALLDNKQYQIMKETLKKLKDTHQEDITHLLDFLEKNELWDIYLDITLQIELYEKAYMGSSKYFNTIPFTDIGKRKEVLGLIDKIIERCGNVIDRAKHTMMVKKYGAQERVMELLSSMKKVDEGLARVNVFDLKSTTDVATIAEYFFEKRRFQLLHEIINAVLSSPNDDETAPKTAFEYYLELIEVAKEPELLDFLKQNTSLTDEQKADLIFKAVRTKFKGKPEKLIAAIPSDLKQIQVNVELEKYQDALKVAKKNSPTNVRALRDMLASSNDPNAQKVLAQCEKLLR</sequence>
<dbReference type="Proteomes" id="UP000078387">
    <property type="component" value="Unassembled WGS sequence"/>
</dbReference>
<dbReference type="VEuPathDB" id="AmoebaDB:KM1_111300"/>
<comment type="caution">
    <text evidence="1">The sequence shown here is derived from an EMBL/GenBank/DDBJ whole genome shotgun (WGS) entry which is preliminary data.</text>
</comment>
<accession>A0A5K1UNL0</accession>
<proteinExistence type="predicted"/>
<dbReference type="VEuPathDB" id="AmoebaDB:EHI7A_057950"/>
<name>A0A5K1UNL0_ENTHI</name>
<reference evidence="1 2" key="1">
    <citation type="submission" date="2016-05" db="EMBL/GenBank/DDBJ databases">
        <title>First whole genome sequencing of Entamoeba histolytica HM1:IMSS-clone-6.</title>
        <authorList>
            <person name="Mukherjee Avik.K."/>
            <person name="Izumyama S."/>
            <person name="Nakada-Tsukui K."/>
            <person name="Nozaki T."/>
        </authorList>
    </citation>
    <scope>NUCLEOTIDE SEQUENCE [LARGE SCALE GENOMIC DNA]</scope>
    <source>
        <strain evidence="1 2">HM1:IMSS clone 6</strain>
    </source>
</reference>
<evidence type="ECO:0000313" key="2">
    <source>
        <dbReference type="Proteomes" id="UP000078387"/>
    </source>
</evidence>
<organism evidence="1 2">
    <name type="scientific">Entamoeba histolytica</name>
    <dbReference type="NCBI Taxonomy" id="5759"/>
    <lineage>
        <taxon>Eukaryota</taxon>
        <taxon>Amoebozoa</taxon>
        <taxon>Evosea</taxon>
        <taxon>Archamoebae</taxon>
        <taxon>Mastigamoebida</taxon>
        <taxon>Entamoebidae</taxon>
        <taxon>Entamoeba</taxon>
    </lineage>
</organism>
<protein>
    <submittedName>
        <fullName evidence="1">Uncharacterized protein</fullName>
    </submittedName>
</protein>
<dbReference type="VEuPathDB" id="AmoebaDB:EHI5A_080460"/>
<dbReference type="OMA" id="TDIHQLF"/>
<dbReference type="EMBL" id="BDEQ01000001">
    <property type="protein sequence ID" value="GAT93629.1"/>
    <property type="molecule type" value="Genomic_DNA"/>
</dbReference>
<dbReference type="VEuPathDB" id="AmoebaDB:EHI8A_059680"/>
<evidence type="ECO:0000313" key="1">
    <source>
        <dbReference type="EMBL" id="GAT93629.1"/>
    </source>
</evidence>
<gene>
    <name evidence="1" type="ORF">CL6EHI_035430</name>
</gene>